<dbReference type="Proteomes" id="UP001345219">
    <property type="component" value="Chromosome 15"/>
</dbReference>
<keyword evidence="3" id="KW-1185">Reference proteome</keyword>
<name>A0AAN7K0S3_9MYRT</name>
<organism evidence="2 3">
    <name type="scientific">Trapa incisa</name>
    <dbReference type="NCBI Taxonomy" id="236973"/>
    <lineage>
        <taxon>Eukaryota</taxon>
        <taxon>Viridiplantae</taxon>
        <taxon>Streptophyta</taxon>
        <taxon>Embryophyta</taxon>
        <taxon>Tracheophyta</taxon>
        <taxon>Spermatophyta</taxon>
        <taxon>Magnoliopsida</taxon>
        <taxon>eudicotyledons</taxon>
        <taxon>Gunneridae</taxon>
        <taxon>Pentapetalae</taxon>
        <taxon>rosids</taxon>
        <taxon>malvids</taxon>
        <taxon>Myrtales</taxon>
        <taxon>Lythraceae</taxon>
        <taxon>Trapa</taxon>
    </lineage>
</organism>
<dbReference type="EMBL" id="JAXIOK010000012">
    <property type="protein sequence ID" value="KAK4758715.1"/>
    <property type="molecule type" value="Genomic_DNA"/>
</dbReference>
<evidence type="ECO:0000313" key="2">
    <source>
        <dbReference type="EMBL" id="KAK4758715.1"/>
    </source>
</evidence>
<comment type="caution">
    <text evidence="2">The sequence shown here is derived from an EMBL/GenBank/DDBJ whole genome shotgun (WGS) entry which is preliminary data.</text>
</comment>
<protein>
    <submittedName>
        <fullName evidence="2">Uncharacterized protein</fullName>
    </submittedName>
</protein>
<evidence type="ECO:0000313" key="3">
    <source>
        <dbReference type="Proteomes" id="UP001345219"/>
    </source>
</evidence>
<feature type="region of interest" description="Disordered" evidence="1">
    <location>
        <begin position="68"/>
        <end position="102"/>
    </location>
</feature>
<proteinExistence type="predicted"/>
<accession>A0AAN7K0S3</accession>
<sequence>MALAAPALFRSIVFLNSALCRLNLPKAYILFVNSDFAFLAPRHFCTRNTSHYPKPKIGNTKVHFSLSDSDSELEDDSNEKAEEVGNAAKLPPSYDPLNKNPVISEFENPKNLCRRSRSSLH</sequence>
<evidence type="ECO:0000256" key="1">
    <source>
        <dbReference type="SAM" id="MobiDB-lite"/>
    </source>
</evidence>
<reference evidence="2 3" key="1">
    <citation type="journal article" date="2023" name="Hortic Res">
        <title>Pangenome of water caltrop reveals structural variations and asymmetric subgenome divergence after allopolyploidization.</title>
        <authorList>
            <person name="Zhang X."/>
            <person name="Chen Y."/>
            <person name="Wang L."/>
            <person name="Yuan Y."/>
            <person name="Fang M."/>
            <person name="Shi L."/>
            <person name="Lu R."/>
            <person name="Comes H.P."/>
            <person name="Ma Y."/>
            <person name="Chen Y."/>
            <person name="Huang G."/>
            <person name="Zhou Y."/>
            <person name="Zheng Z."/>
            <person name="Qiu Y."/>
        </authorList>
    </citation>
    <scope>NUCLEOTIDE SEQUENCE [LARGE SCALE GENOMIC DNA]</scope>
    <source>
        <tissue evidence="2">Roots</tissue>
    </source>
</reference>
<gene>
    <name evidence="2" type="ORF">SAY87_020016</name>
</gene>
<dbReference type="AlphaFoldDB" id="A0AAN7K0S3"/>